<dbReference type="Gene3D" id="2.60.40.3110">
    <property type="match status" value="1"/>
</dbReference>
<dbReference type="PROSITE" id="PS01151">
    <property type="entry name" value="FIMBRIAL_USHER"/>
    <property type="match status" value="1"/>
</dbReference>
<evidence type="ECO:0000256" key="7">
    <source>
        <dbReference type="ARBA" id="ARBA00023237"/>
    </source>
</evidence>
<comment type="subcellular location">
    <subcellularLocation>
        <location evidence="1 8">Cell outer membrane</location>
        <topology evidence="1 8">Multi-pass membrane protein</topology>
    </subcellularLocation>
</comment>
<dbReference type="GO" id="GO:0015473">
    <property type="term" value="F:fimbrial usher porin activity"/>
    <property type="evidence" value="ECO:0007669"/>
    <property type="project" value="InterPro"/>
</dbReference>
<evidence type="ECO:0000256" key="5">
    <source>
        <dbReference type="ARBA" id="ARBA00022729"/>
    </source>
</evidence>
<keyword evidence="8" id="KW-1029">Fimbrium biogenesis</keyword>
<organism evidence="9">
    <name type="scientific">Pseudomonas lactis</name>
    <dbReference type="NCBI Taxonomy" id="1615674"/>
    <lineage>
        <taxon>Bacteria</taxon>
        <taxon>Pseudomonadati</taxon>
        <taxon>Pseudomonadota</taxon>
        <taxon>Gammaproteobacteria</taxon>
        <taxon>Pseudomonadales</taxon>
        <taxon>Pseudomonadaceae</taxon>
        <taxon>Pseudomonas</taxon>
    </lineage>
</organism>
<comment type="caution">
    <text evidence="9">The sequence shown here is derived from an EMBL/GenBank/DDBJ whole genome shotgun (WGS) entry which is preliminary data.</text>
</comment>
<accession>I4KFC2</accession>
<reference evidence="9" key="1">
    <citation type="journal article" date="2012" name="PLoS Genet.">
        <title>Comparative Genomics of Plant-Associated Pseudomonas spp.: Insights into Diversity and Inheritance of Traits Involved in Multitrophic Interactions.</title>
        <authorList>
            <person name="Loper J.E."/>
            <person name="Hassan K.A."/>
            <person name="Mavrodi D.V."/>
            <person name="Davis E.W.II."/>
            <person name="Lim C.K."/>
            <person name="Shaffer B.T."/>
            <person name="Elbourne L.D."/>
            <person name="Stockwell V.O."/>
            <person name="Hartney S.L."/>
            <person name="Breakwell K."/>
            <person name="Henkels M.D."/>
            <person name="Tetu S.G."/>
            <person name="Rangel L.I."/>
            <person name="Kidarsa T.A."/>
            <person name="Wilson N.L."/>
            <person name="van de Mortel J.E."/>
            <person name="Song C."/>
            <person name="Blumhagen R."/>
            <person name="Radune D."/>
            <person name="Hostetler J.B."/>
            <person name="Brinkac L.M."/>
            <person name="Durkin A.S."/>
            <person name="Kluepfel D.A."/>
            <person name="Wechter W.P."/>
            <person name="Anderson A.J."/>
            <person name="Kim Y.C."/>
            <person name="Pierson L.S.III."/>
            <person name="Pierson E.A."/>
            <person name="Lindow S.E."/>
            <person name="Kobayashi D.Y."/>
            <person name="Raaijmakers J.M."/>
            <person name="Weller D.M."/>
            <person name="Thomashow L.S."/>
            <person name="Allen A.E."/>
            <person name="Paulsen I.T."/>
        </authorList>
    </citation>
    <scope>NUCLEOTIDE SEQUENCE [LARGE SCALE GENOMIC DNA]</scope>
    <source>
        <strain evidence="9">SS101</strain>
    </source>
</reference>
<evidence type="ECO:0000256" key="2">
    <source>
        <dbReference type="ARBA" id="ARBA00008064"/>
    </source>
</evidence>
<sequence length="321" mass="35136">MRIATDDRMWPDSLRGYAPTVRGMASSNARVVVKQNGFNIYESTVAPGAFEINDLYSTGYGGDLSVSVTEADGSEHSFTVPLSLRHGSNRYSLSAGTVRDTQLSSSPAFTQATWQHGLSNLLTGYTGFNALAGYKAFLAGGAFNTSLGAFGLDVTQASTQLSGRGQMNGQSIRVSYAKRLTETGTDVAISAYRYSTGGYFDLNNAMRPRDQLHQNQDFNSVLSLRDRAQVTLSQQFGDTGGQMSLTCSTSNYWNRSGRDMNYSLGYSNNYKRVSYSFQATRERYVQGSISTQYYFSVTVPFGRENPFTVSTSVSHDTNGRT</sequence>
<evidence type="ECO:0000313" key="9">
    <source>
        <dbReference type="EMBL" id="EIK63412.1"/>
    </source>
</evidence>
<dbReference type="GO" id="GO:0009279">
    <property type="term" value="C:cell outer membrane"/>
    <property type="evidence" value="ECO:0007669"/>
    <property type="project" value="UniProtKB-SubCell"/>
</dbReference>
<protein>
    <submittedName>
        <fullName evidence="9">Fimbrial biogenesis outer membrane usher protein</fullName>
    </submittedName>
</protein>
<dbReference type="HOGENOM" id="CLU_865635_0_0_6"/>
<gene>
    <name evidence="9" type="ORF">PflSS101_4009</name>
</gene>
<proteinExistence type="inferred from homology"/>
<keyword evidence="3 8" id="KW-0813">Transport</keyword>
<evidence type="ECO:0000256" key="4">
    <source>
        <dbReference type="ARBA" id="ARBA00022692"/>
    </source>
</evidence>
<dbReference type="GO" id="GO:0009297">
    <property type="term" value="P:pilus assembly"/>
    <property type="evidence" value="ECO:0007669"/>
    <property type="project" value="InterPro"/>
</dbReference>
<keyword evidence="5" id="KW-0732">Signal</keyword>
<evidence type="ECO:0000256" key="8">
    <source>
        <dbReference type="RuleBase" id="RU003884"/>
    </source>
</evidence>
<keyword evidence="6 8" id="KW-0472">Membrane</keyword>
<dbReference type="PANTHER" id="PTHR30451:SF20">
    <property type="entry name" value="FIMBRIAE USHER"/>
    <property type="match status" value="1"/>
</dbReference>
<dbReference type="AlphaFoldDB" id="I4KFC2"/>
<evidence type="ECO:0000256" key="3">
    <source>
        <dbReference type="ARBA" id="ARBA00022448"/>
    </source>
</evidence>
<comment type="similarity">
    <text evidence="2 8">Belongs to the fimbrial export usher family.</text>
</comment>
<name>I4KFC2_9PSED</name>
<dbReference type="Proteomes" id="UP000003213">
    <property type="component" value="Chromosome"/>
</dbReference>
<evidence type="ECO:0000256" key="6">
    <source>
        <dbReference type="ARBA" id="ARBA00023136"/>
    </source>
</evidence>
<dbReference type="EMBL" id="AHPN01000001">
    <property type="protein sequence ID" value="EIK63412.1"/>
    <property type="molecule type" value="Genomic_DNA"/>
</dbReference>
<dbReference type="FunFam" id="2.60.40.3110:FF:000001">
    <property type="entry name" value="Putative fimbrial outer membrane usher"/>
    <property type="match status" value="1"/>
</dbReference>
<keyword evidence="7 8" id="KW-0998">Cell outer membrane</keyword>
<evidence type="ECO:0000256" key="1">
    <source>
        <dbReference type="ARBA" id="ARBA00004571"/>
    </source>
</evidence>
<dbReference type="InterPro" id="IPR018030">
    <property type="entry name" value="Fimbrial_membr_usher_CS"/>
</dbReference>
<keyword evidence="4 8" id="KW-0812">Transmembrane</keyword>
<dbReference type="PANTHER" id="PTHR30451">
    <property type="entry name" value="OUTER MEMBRANE USHER PROTEIN"/>
    <property type="match status" value="1"/>
</dbReference>
<dbReference type="InterPro" id="IPR000015">
    <property type="entry name" value="Fimb_usher"/>
</dbReference>
<dbReference type="Pfam" id="PF00577">
    <property type="entry name" value="Usher"/>
    <property type="match status" value="1"/>
</dbReference>